<dbReference type="GO" id="GO:0004860">
    <property type="term" value="F:protein kinase inhibitor activity"/>
    <property type="evidence" value="ECO:0007669"/>
    <property type="project" value="UniProtKB-KW"/>
</dbReference>
<dbReference type="Gene3D" id="3.30.1360.40">
    <property type="match status" value="1"/>
</dbReference>
<dbReference type="SMART" id="SM00796">
    <property type="entry name" value="AHS1"/>
    <property type="match status" value="1"/>
</dbReference>
<keyword evidence="6" id="KW-1185">Reference proteome</keyword>
<comment type="caution">
    <text evidence="5">The sequence shown here is derived from an EMBL/GenBank/DDBJ whole genome shotgun (WGS) entry which is preliminary data.</text>
</comment>
<dbReference type="Pfam" id="PF02682">
    <property type="entry name" value="CT_C_D"/>
    <property type="match status" value="1"/>
</dbReference>
<dbReference type="Gene3D" id="2.40.100.10">
    <property type="entry name" value="Cyclophilin-like"/>
    <property type="match status" value="1"/>
</dbReference>
<name>A0ABT1HAT6_9NOCA</name>
<keyword evidence="3" id="KW-0067">ATP-binding</keyword>
<evidence type="ECO:0000313" key="5">
    <source>
        <dbReference type="EMBL" id="MCP2174860.1"/>
    </source>
</evidence>
<dbReference type="RefSeq" id="WP_253659880.1">
    <property type="nucleotide sequence ID" value="NZ_BAAAJQ010000001.1"/>
</dbReference>
<keyword evidence="5" id="KW-0649">Protein kinase inhibitor</keyword>
<dbReference type="PANTHER" id="PTHR34698:SF2">
    <property type="entry name" value="5-OXOPROLINASE SUBUNIT B"/>
    <property type="match status" value="1"/>
</dbReference>
<dbReference type="Proteomes" id="UP001206895">
    <property type="component" value="Unassembled WGS sequence"/>
</dbReference>
<dbReference type="EMBL" id="JAMTCJ010000001">
    <property type="protein sequence ID" value="MCP2174860.1"/>
    <property type="molecule type" value="Genomic_DNA"/>
</dbReference>
<evidence type="ECO:0000259" key="4">
    <source>
        <dbReference type="SMART" id="SM00796"/>
    </source>
</evidence>
<keyword evidence="2" id="KW-0378">Hydrolase</keyword>
<evidence type="ECO:0000256" key="3">
    <source>
        <dbReference type="ARBA" id="ARBA00022840"/>
    </source>
</evidence>
<keyword evidence="1" id="KW-0547">Nucleotide-binding</keyword>
<dbReference type="InterPro" id="IPR029000">
    <property type="entry name" value="Cyclophilin-like_dom_sf"/>
</dbReference>
<dbReference type="InterPro" id="IPR003833">
    <property type="entry name" value="CT_C_D"/>
</dbReference>
<feature type="domain" description="Carboxyltransferase" evidence="4">
    <location>
        <begin position="1"/>
        <end position="211"/>
    </location>
</feature>
<organism evidence="5 6">
    <name type="scientific">Williamsia maris</name>
    <dbReference type="NCBI Taxonomy" id="72806"/>
    <lineage>
        <taxon>Bacteria</taxon>
        <taxon>Bacillati</taxon>
        <taxon>Actinomycetota</taxon>
        <taxon>Actinomycetes</taxon>
        <taxon>Mycobacteriales</taxon>
        <taxon>Nocardiaceae</taxon>
        <taxon>Williamsia</taxon>
    </lineage>
</organism>
<proteinExistence type="predicted"/>
<dbReference type="InterPro" id="IPR010016">
    <property type="entry name" value="PxpB"/>
</dbReference>
<evidence type="ECO:0000256" key="1">
    <source>
        <dbReference type="ARBA" id="ARBA00022741"/>
    </source>
</evidence>
<sequence length="222" mass="23338">MRELPAGRDALLLDFSDEDTPWRSALEVAGRLGAAMASGDLPTVIDVVPAETTVLVQARPGRGLDHLGLRRALRGPSSEDGTAPTDESLDDPVVIGVRYDGPDLAAVADLAGLDVDGVITAHRETIWRVAFMGFAPGFGYLVPDEPGAAPLDALRSVSRRAKSRTSVPAGAVAVAAGYSAVYPRSSPGGWHLLGHSEIALWDLDAQPPAILMPGRLVRFEST</sequence>
<evidence type="ECO:0000256" key="2">
    <source>
        <dbReference type="ARBA" id="ARBA00022801"/>
    </source>
</evidence>
<dbReference type="PANTHER" id="PTHR34698">
    <property type="entry name" value="5-OXOPROLINASE SUBUNIT B"/>
    <property type="match status" value="1"/>
</dbReference>
<evidence type="ECO:0000313" key="6">
    <source>
        <dbReference type="Proteomes" id="UP001206895"/>
    </source>
</evidence>
<protein>
    <submittedName>
        <fullName evidence="5">Sensor histidine kinase inhibitor, KipI family</fullName>
    </submittedName>
</protein>
<gene>
    <name evidence="5" type="ORF">LX13_000667</name>
</gene>
<accession>A0ABT1HAT6</accession>
<reference evidence="5 6" key="1">
    <citation type="submission" date="2022-06" db="EMBL/GenBank/DDBJ databases">
        <title>Genomic Encyclopedia of Archaeal and Bacterial Type Strains, Phase II (KMG-II): from individual species to whole genera.</title>
        <authorList>
            <person name="Goeker M."/>
        </authorList>
    </citation>
    <scope>NUCLEOTIDE SEQUENCE [LARGE SCALE GENOMIC DNA]</scope>
    <source>
        <strain evidence="5 6">DSM 44693</strain>
    </source>
</reference>
<dbReference type="SUPFAM" id="SSF50891">
    <property type="entry name" value="Cyclophilin-like"/>
    <property type="match status" value="1"/>
</dbReference>